<evidence type="ECO:0000256" key="4">
    <source>
        <dbReference type="ARBA" id="ARBA00023136"/>
    </source>
</evidence>
<keyword evidence="2" id="KW-0812">Transmembrane</keyword>
<dbReference type="PANTHER" id="PTHR32341">
    <property type="entry name" value="INTERFERON-INDUCIBLE GTPASE"/>
    <property type="match status" value="1"/>
</dbReference>
<evidence type="ECO:0000256" key="2">
    <source>
        <dbReference type="ARBA" id="ARBA00022692"/>
    </source>
</evidence>
<accession>A0ABD7X389</accession>
<keyword evidence="3" id="KW-1133">Transmembrane helix</keyword>
<dbReference type="AlphaFoldDB" id="A0ABD7X389"/>
<organism evidence="5 6">
    <name type="scientific">Priestia aryabhattai</name>
    <name type="common">Bacillus aryabhattai</name>
    <dbReference type="NCBI Taxonomy" id="412384"/>
    <lineage>
        <taxon>Bacteria</taxon>
        <taxon>Bacillati</taxon>
        <taxon>Bacillota</taxon>
        <taxon>Bacilli</taxon>
        <taxon>Bacillales</taxon>
        <taxon>Bacillaceae</taxon>
        <taxon>Priestia</taxon>
    </lineage>
</organism>
<dbReference type="InterPro" id="IPR051515">
    <property type="entry name" value="IRG"/>
</dbReference>
<name>A0ABD7X389_PRIAR</name>
<evidence type="ECO:0000256" key="1">
    <source>
        <dbReference type="ARBA" id="ARBA00004141"/>
    </source>
</evidence>
<dbReference type="Proteomes" id="UP001220217">
    <property type="component" value="Chromosome"/>
</dbReference>
<dbReference type="PANTHER" id="PTHR32341:SF17">
    <property type="entry name" value="IRG-TYPE G DOMAIN-CONTAINING PROTEIN"/>
    <property type="match status" value="1"/>
</dbReference>
<proteinExistence type="predicted"/>
<dbReference type="GO" id="GO:0016020">
    <property type="term" value="C:membrane"/>
    <property type="evidence" value="ECO:0007669"/>
    <property type="project" value="UniProtKB-SubCell"/>
</dbReference>
<evidence type="ECO:0000313" key="6">
    <source>
        <dbReference type="Proteomes" id="UP001220217"/>
    </source>
</evidence>
<protein>
    <submittedName>
        <fullName evidence="5">DUF697 domain-containing protein</fullName>
    </submittedName>
</protein>
<comment type="subcellular location">
    <subcellularLocation>
        <location evidence="1">Membrane</location>
        <topology evidence="1">Multi-pass membrane protein</topology>
    </subcellularLocation>
</comment>
<dbReference type="RefSeq" id="WP_275037482.1">
    <property type="nucleotide sequence ID" value="NZ_CP118718.1"/>
</dbReference>
<gene>
    <name evidence="5" type="ORF">PWO00_12745</name>
</gene>
<dbReference type="InterPro" id="IPR021147">
    <property type="entry name" value="DUF697"/>
</dbReference>
<evidence type="ECO:0000313" key="5">
    <source>
        <dbReference type="EMBL" id="WEA46787.1"/>
    </source>
</evidence>
<evidence type="ECO:0000256" key="3">
    <source>
        <dbReference type="ARBA" id="ARBA00022989"/>
    </source>
</evidence>
<sequence>MITSLSELERVKKEAKKMVKKRASLSSVAAAIPLPGVDISADVAIMFELINSINKKFGLTPEQIDELDLETQRILIVIITSLGSELAGKVITKQLVAQLLKKVGAKVATKSIAKFVPIVGQAAAAGISFASMKYLGDSHIEECYAISKKFINNRNAKEKVNI</sequence>
<dbReference type="EMBL" id="CP118718">
    <property type="protein sequence ID" value="WEA46787.1"/>
    <property type="molecule type" value="Genomic_DNA"/>
</dbReference>
<reference evidence="5 6" key="1">
    <citation type="submission" date="2023-02" db="EMBL/GenBank/DDBJ databases">
        <title>Complete genome sequence of Priestia aryabhattai G5MAi6, a methanol-tolerant strain isolated from tap water in Hong Kong.</title>
        <authorList>
            <person name="Leung K.M."/>
            <person name="Lai G.K.K."/>
            <person name="Griffin S.D.J."/>
        </authorList>
    </citation>
    <scope>NUCLEOTIDE SEQUENCE [LARGE SCALE GENOMIC DNA]</scope>
    <source>
        <strain evidence="5 6">G5MAi6</strain>
    </source>
</reference>
<dbReference type="Pfam" id="PF05128">
    <property type="entry name" value="DUF697"/>
    <property type="match status" value="1"/>
</dbReference>
<keyword evidence="4" id="KW-0472">Membrane</keyword>